<sequence>MQRELGAIVSIVVGLLFLEFLPRRIADLSHDTLRAIFRAIGIYFLVVAGTTLAVAWKFITPSDAESVARIGIGWVGAVVIVFGGADVYAWWASRRRYR</sequence>
<reference evidence="2" key="1">
    <citation type="journal article" date="2015" name="Nature">
        <title>Complex archaea that bridge the gap between prokaryotes and eukaryotes.</title>
        <authorList>
            <person name="Spang A."/>
            <person name="Saw J.H."/>
            <person name="Jorgensen S.L."/>
            <person name="Zaremba-Niedzwiedzka K."/>
            <person name="Martijn J."/>
            <person name="Lind A.E."/>
            <person name="van Eijk R."/>
            <person name="Schleper C."/>
            <person name="Guy L."/>
            <person name="Ettema T.J."/>
        </authorList>
    </citation>
    <scope>NUCLEOTIDE SEQUENCE</scope>
</reference>
<proteinExistence type="predicted"/>
<feature type="transmembrane region" description="Helical" evidence="1">
    <location>
        <begin position="35"/>
        <end position="59"/>
    </location>
</feature>
<name>A0A0F9ANR7_9ZZZZ</name>
<dbReference type="AlphaFoldDB" id="A0A0F9ANR7"/>
<keyword evidence="1" id="KW-1133">Transmembrane helix</keyword>
<organism evidence="2">
    <name type="scientific">marine sediment metagenome</name>
    <dbReference type="NCBI Taxonomy" id="412755"/>
    <lineage>
        <taxon>unclassified sequences</taxon>
        <taxon>metagenomes</taxon>
        <taxon>ecological metagenomes</taxon>
    </lineage>
</organism>
<evidence type="ECO:0000256" key="1">
    <source>
        <dbReference type="SAM" id="Phobius"/>
    </source>
</evidence>
<accession>A0A0F9ANR7</accession>
<gene>
    <name evidence="2" type="ORF">LCGC14_2826610</name>
</gene>
<comment type="caution">
    <text evidence="2">The sequence shown here is derived from an EMBL/GenBank/DDBJ whole genome shotgun (WGS) entry which is preliminary data.</text>
</comment>
<feature type="transmembrane region" description="Helical" evidence="1">
    <location>
        <begin position="71"/>
        <end position="91"/>
    </location>
</feature>
<protein>
    <submittedName>
        <fullName evidence="2">Uncharacterized protein</fullName>
    </submittedName>
</protein>
<evidence type="ECO:0000313" key="2">
    <source>
        <dbReference type="EMBL" id="KKK80124.1"/>
    </source>
</evidence>
<keyword evidence="1" id="KW-0472">Membrane</keyword>
<feature type="transmembrane region" description="Helical" evidence="1">
    <location>
        <begin position="6"/>
        <end position="23"/>
    </location>
</feature>
<dbReference type="EMBL" id="LAZR01053725">
    <property type="protein sequence ID" value="KKK80124.1"/>
    <property type="molecule type" value="Genomic_DNA"/>
</dbReference>
<keyword evidence="1" id="KW-0812">Transmembrane</keyword>